<dbReference type="Proteomes" id="UP001642464">
    <property type="component" value="Unassembled WGS sequence"/>
</dbReference>
<keyword evidence="3 5" id="KW-0472">Membrane</keyword>
<dbReference type="InterPro" id="IPR036770">
    <property type="entry name" value="Ankyrin_rpt-contain_sf"/>
</dbReference>
<dbReference type="Pfam" id="PF00153">
    <property type="entry name" value="Mito_carr"/>
    <property type="match status" value="1"/>
</dbReference>
<evidence type="ECO:0000259" key="6">
    <source>
        <dbReference type="PROSITE" id="PS50004"/>
    </source>
</evidence>
<gene>
    <name evidence="7" type="ORF">SCF082_LOCUS43373</name>
</gene>
<evidence type="ECO:0000313" key="7">
    <source>
        <dbReference type="EMBL" id="CAK9092149.1"/>
    </source>
</evidence>
<keyword evidence="4" id="KW-0040">ANK repeat</keyword>
<feature type="repeat" description="Solcar" evidence="5">
    <location>
        <begin position="701"/>
        <end position="779"/>
    </location>
</feature>
<dbReference type="InterPro" id="IPR023395">
    <property type="entry name" value="MCP_dom_sf"/>
</dbReference>
<accession>A0ABP0QVY9</accession>
<evidence type="ECO:0000256" key="4">
    <source>
        <dbReference type="PROSITE-ProRule" id="PRU00023"/>
    </source>
</evidence>
<dbReference type="InterPro" id="IPR000008">
    <property type="entry name" value="C2_dom"/>
</dbReference>
<comment type="subcellular location">
    <subcellularLocation>
        <location evidence="1">Membrane</location>
        <topology evidence="1">Multi-pass membrane protein</topology>
    </subcellularLocation>
</comment>
<keyword evidence="2 5" id="KW-0812">Transmembrane</keyword>
<dbReference type="PANTHER" id="PTHR47567:SF1">
    <property type="entry name" value="NAD-DEPENDENT EPIMERASE_DEHYDRATASE DOMAIN-CONTAINING PROTEIN"/>
    <property type="match status" value="1"/>
</dbReference>
<dbReference type="SUPFAM" id="SSF48403">
    <property type="entry name" value="Ankyrin repeat"/>
    <property type="match status" value="1"/>
</dbReference>
<evidence type="ECO:0000256" key="1">
    <source>
        <dbReference type="ARBA" id="ARBA00004141"/>
    </source>
</evidence>
<feature type="repeat" description="ANK" evidence="4">
    <location>
        <begin position="147"/>
        <end position="183"/>
    </location>
</feature>
<dbReference type="Gene3D" id="1.25.40.20">
    <property type="entry name" value="Ankyrin repeat-containing domain"/>
    <property type="match status" value="2"/>
</dbReference>
<organism evidence="7 8">
    <name type="scientific">Durusdinium trenchii</name>
    <dbReference type="NCBI Taxonomy" id="1381693"/>
    <lineage>
        <taxon>Eukaryota</taxon>
        <taxon>Sar</taxon>
        <taxon>Alveolata</taxon>
        <taxon>Dinophyceae</taxon>
        <taxon>Suessiales</taxon>
        <taxon>Symbiodiniaceae</taxon>
        <taxon>Durusdinium</taxon>
    </lineage>
</organism>
<dbReference type="Gene3D" id="1.50.40.10">
    <property type="entry name" value="Mitochondrial carrier domain"/>
    <property type="match status" value="1"/>
</dbReference>
<dbReference type="SMART" id="SM00239">
    <property type="entry name" value="C2"/>
    <property type="match status" value="1"/>
</dbReference>
<dbReference type="PROSITE" id="PS50004">
    <property type="entry name" value="C2"/>
    <property type="match status" value="1"/>
</dbReference>
<dbReference type="Pfam" id="PF00168">
    <property type="entry name" value="C2"/>
    <property type="match status" value="1"/>
</dbReference>
<keyword evidence="8" id="KW-1185">Reference proteome</keyword>
<reference evidence="7 8" key="1">
    <citation type="submission" date="2024-02" db="EMBL/GenBank/DDBJ databases">
        <authorList>
            <person name="Chen Y."/>
            <person name="Shah S."/>
            <person name="Dougan E. K."/>
            <person name="Thang M."/>
            <person name="Chan C."/>
        </authorList>
    </citation>
    <scope>NUCLEOTIDE SEQUENCE [LARGE SCALE GENOMIC DNA]</scope>
</reference>
<comment type="caution">
    <text evidence="7">The sequence shown here is derived from an EMBL/GenBank/DDBJ whole genome shotgun (WGS) entry which is preliminary data.</text>
</comment>
<dbReference type="PANTHER" id="PTHR47567">
    <property type="entry name" value="MITOCHONDRIAL SUBSTRATE/SOLUTE CARRIER"/>
    <property type="match status" value="1"/>
</dbReference>
<name>A0ABP0QVY9_9DINO</name>
<evidence type="ECO:0000256" key="2">
    <source>
        <dbReference type="ARBA" id="ARBA00022692"/>
    </source>
</evidence>
<dbReference type="SUPFAM" id="SSF103506">
    <property type="entry name" value="Mitochondrial carrier"/>
    <property type="match status" value="1"/>
</dbReference>
<dbReference type="SUPFAM" id="SSF49562">
    <property type="entry name" value="C2 domain (Calcium/lipid-binding domain, CaLB)"/>
    <property type="match status" value="1"/>
</dbReference>
<dbReference type="EMBL" id="CAXAMM010040263">
    <property type="protein sequence ID" value="CAK9092149.1"/>
    <property type="molecule type" value="Genomic_DNA"/>
</dbReference>
<evidence type="ECO:0000256" key="5">
    <source>
        <dbReference type="PROSITE-ProRule" id="PRU00282"/>
    </source>
</evidence>
<sequence length="873" mass="95206">MEVPEQLQLTWGDVFSISQQLLGHLGSMGGGQVGEGEGLAMITEVDQDTRFRIVQLQMHGVNFNHLWSGASTSCGDLVLAEDTPVVCPTAMPNGEPSAGLGVPENGAEISGGGLGRDFLLAIEQKNASLVKACLEQKAEPGVVDVPSGRSALHLAVATGDVEVMSEVLHSCVRSNVDLTVEDGENKTPLDEALEVRQSLHTSGEVIIPLLAAGKEAPELLTELQGSETKWRQALSALLDCCSLPASIAQERALEVLLESWCFTGAHGGPPSKVQELRRALFTCVAKNHAPGVEALALAKADLNRLDPRSCRTAMELSQALLHHPVTDVLRRRGASSRRNPHFAEWALCVAAARGDVQGVAHWIEQGEVDWRDPPPSRRATALMYAASAGHADIAMALLRAQASPLLVDELQRSPADLAREVGATQLARQLERVAETWPRQDVKLEPAPWQKPSDWAEAKPEVDGDVKQSVGMRAAVRSAQALQAHAPKGKKKLIVEVLRATDLVTSIFSLSVDPFVKVRIGQEVQETAYAASANPVWDEQFSFFVQGTEVIIFSVWDYDISGAEDHDFIARAELPLKHHVKELYRGQRLELDLELGNQAVQKTKMKAVMAQALQKAWRSGSMGFLAGTSQVLVFMWLRTAMNYQYKFGGSLREVLQKLWAEGGLLRLYQGLFWAILQVPLSRFGDVAANDLSLAVARVWVLPLSMTTFLGSISGAAWRILITPVETCKTILQTDGSQILRKKLMRGGLFGLWEGWEGNYLANLLGSYPCFVAMNLLQHHLPVPRGRLQVLGRSALIGAIGTSASDVVANFMCIIKTKKQTSSEDCSYWRAAQQIIEKDGVGGVFFRGLGTRILINILQGSFFNVLHKYLSSID</sequence>
<dbReference type="Gene3D" id="2.60.40.150">
    <property type="entry name" value="C2 domain"/>
    <property type="match status" value="1"/>
</dbReference>
<dbReference type="InterPro" id="IPR035892">
    <property type="entry name" value="C2_domain_sf"/>
</dbReference>
<evidence type="ECO:0000313" key="8">
    <source>
        <dbReference type="Proteomes" id="UP001642464"/>
    </source>
</evidence>
<feature type="domain" description="C2" evidence="6">
    <location>
        <begin position="474"/>
        <end position="593"/>
    </location>
</feature>
<dbReference type="PROSITE" id="PS50920">
    <property type="entry name" value="SOLCAR"/>
    <property type="match status" value="1"/>
</dbReference>
<dbReference type="InterPro" id="IPR002110">
    <property type="entry name" value="Ankyrin_rpt"/>
</dbReference>
<dbReference type="PROSITE" id="PS50088">
    <property type="entry name" value="ANK_REPEAT"/>
    <property type="match status" value="1"/>
</dbReference>
<dbReference type="CDD" id="cd00030">
    <property type="entry name" value="C2"/>
    <property type="match status" value="1"/>
</dbReference>
<proteinExistence type="predicted"/>
<dbReference type="Pfam" id="PF00023">
    <property type="entry name" value="Ank"/>
    <property type="match status" value="1"/>
</dbReference>
<dbReference type="InterPro" id="IPR018108">
    <property type="entry name" value="MCP_transmembrane"/>
</dbReference>
<protein>
    <submittedName>
        <fullName evidence="7">Ankyrin repeat protein MM_0045</fullName>
    </submittedName>
</protein>
<dbReference type="SMART" id="SM00248">
    <property type="entry name" value="ANK"/>
    <property type="match status" value="3"/>
</dbReference>
<dbReference type="PROSITE" id="PS50297">
    <property type="entry name" value="ANK_REP_REGION"/>
    <property type="match status" value="1"/>
</dbReference>
<evidence type="ECO:0000256" key="3">
    <source>
        <dbReference type="ARBA" id="ARBA00023136"/>
    </source>
</evidence>